<dbReference type="Pfam" id="PF01370">
    <property type="entry name" value="Epimerase"/>
    <property type="match status" value="1"/>
</dbReference>
<dbReference type="PANTHER" id="PTHR48079">
    <property type="entry name" value="PROTEIN YEEZ"/>
    <property type="match status" value="1"/>
</dbReference>
<evidence type="ECO:0000313" key="2">
    <source>
        <dbReference type="EMBL" id="TXC85667.1"/>
    </source>
</evidence>
<dbReference type="PANTHER" id="PTHR48079:SF6">
    <property type="entry name" value="NAD(P)-BINDING DOMAIN-CONTAINING PROTEIN-RELATED"/>
    <property type="match status" value="1"/>
</dbReference>
<dbReference type="OrthoDB" id="112777at2"/>
<protein>
    <submittedName>
        <fullName evidence="2">SDR family NAD(P)-dependent oxidoreductase</fullName>
    </submittedName>
</protein>
<feature type="domain" description="NAD-dependent epimerase/dehydratase" evidence="1">
    <location>
        <begin position="3"/>
        <end position="209"/>
    </location>
</feature>
<sequence length="309" mass="35106">MKALVLGASGGMGSALTFELANRGFEVTAFARSENRLRMIFDKHQKITIQPGDVFKIEDLELVAHDVDLIFHAVNLPYNEWNNKQEIMLRNILQVSEKYKAKLAIVDNVYAYGRCFGKKVTEDFPKKPHTKKGNIRLKLEQIALSSKVPVVIAHFPDFYGPYAKSTVLHYMLQSIVKNKRAMFVGNQQIEREYIYTPDGAKALVELALSDASYGECWNIPGSGTITGEELVEVIKNTTGYSKKVSTVTKSMVRFSGFFDKMMKEYVEMYYLNEDPLVLDGSKYEERMGVIPRTTYQDGMAHTLQVMNSY</sequence>
<dbReference type="AlphaFoldDB" id="A0A5C6VK28"/>
<gene>
    <name evidence="2" type="ORF">FS935_20090</name>
</gene>
<proteinExistence type="predicted"/>
<accession>A0A5C6VK28</accession>
<dbReference type="InterPro" id="IPR036291">
    <property type="entry name" value="NAD(P)-bd_dom_sf"/>
</dbReference>
<comment type="caution">
    <text evidence="2">The sequence shown here is derived from an EMBL/GenBank/DDBJ whole genome shotgun (WGS) entry which is preliminary data.</text>
</comment>
<reference evidence="2 3" key="1">
    <citation type="journal article" date="2005" name="Int. J. Syst. Evol. Microbiol.">
        <title>Bacillus litoralis sp. nov., isolated from a tidal flat of the Yellow Sea in Korea.</title>
        <authorList>
            <person name="Yoon J.H."/>
            <person name="Oh T.K."/>
        </authorList>
    </citation>
    <scope>NUCLEOTIDE SEQUENCE [LARGE SCALE GENOMIC DNA]</scope>
    <source>
        <strain evidence="2 3">SW-211</strain>
    </source>
</reference>
<keyword evidence="3" id="KW-1185">Reference proteome</keyword>
<dbReference type="Gene3D" id="3.40.50.720">
    <property type="entry name" value="NAD(P)-binding Rossmann-like Domain"/>
    <property type="match status" value="1"/>
</dbReference>
<dbReference type="SUPFAM" id="SSF51735">
    <property type="entry name" value="NAD(P)-binding Rossmann-fold domains"/>
    <property type="match status" value="1"/>
</dbReference>
<dbReference type="RefSeq" id="WP_146950435.1">
    <property type="nucleotide sequence ID" value="NZ_VOQF01000017.1"/>
</dbReference>
<dbReference type="EMBL" id="VOQF01000017">
    <property type="protein sequence ID" value="TXC85667.1"/>
    <property type="molecule type" value="Genomic_DNA"/>
</dbReference>
<dbReference type="GO" id="GO:0004029">
    <property type="term" value="F:aldehyde dehydrogenase (NAD+) activity"/>
    <property type="evidence" value="ECO:0007669"/>
    <property type="project" value="TreeGrafter"/>
</dbReference>
<dbReference type="InterPro" id="IPR001509">
    <property type="entry name" value="Epimerase_deHydtase"/>
</dbReference>
<evidence type="ECO:0000313" key="3">
    <source>
        <dbReference type="Proteomes" id="UP000321363"/>
    </source>
</evidence>
<name>A0A5C6VK28_9BACI</name>
<organism evidence="2 3">
    <name type="scientific">Metabacillus litoralis</name>
    <dbReference type="NCBI Taxonomy" id="152268"/>
    <lineage>
        <taxon>Bacteria</taxon>
        <taxon>Bacillati</taxon>
        <taxon>Bacillota</taxon>
        <taxon>Bacilli</taxon>
        <taxon>Bacillales</taxon>
        <taxon>Bacillaceae</taxon>
        <taxon>Metabacillus</taxon>
    </lineage>
</organism>
<evidence type="ECO:0000259" key="1">
    <source>
        <dbReference type="Pfam" id="PF01370"/>
    </source>
</evidence>
<dbReference type="InterPro" id="IPR051783">
    <property type="entry name" value="NAD(P)-dependent_oxidoreduct"/>
</dbReference>
<dbReference type="Proteomes" id="UP000321363">
    <property type="component" value="Unassembled WGS sequence"/>
</dbReference>
<dbReference type="GO" id="GO:0005737">
    <property type="term" value="C:cytoplasm"/>
    <property type="evidence" value="ECO:0007669"/>
    <property type="project" value="TreeGrafter"/>
</dbReference>